<feature type="compositionally biased region" description="Polar residues" evidence="1">
    <location>
        <begin position="119"/>
        <end position="128"/>
    </location>
</feature>
<dbReference type="AlphaFoldDB" id="A0A6A4FCQ0"/>
<comment type="caution">
    <text evidence="2">The sequence shown here is derived from an EMBL/GenBank/DDBJ whole genome shotgun (WGS) entry which is preliminary data.</text>
</comment>
<protein>
    <submittedName>
        <fullName evidence="2">Uncharacterized protein</fullName>
    </submittedName>
</protein>
<accession>A0A6A4FCQ0</accession>
<organism evidence="2 3">
    <name type="scientific">Phytophthora rubi</name>
    <dbReference type="NCBI Taxonomy" id="129364"/>
    <lineage>
        <taxon>Eukaryota</taxon>
        <taxon>Sar</taxon>
        <taxon>Stramenopiles</taxon>
        <taxon>Oomycota</taxon>
        <taxon>Peronosporomycetes</taxon>
        <taxon>Peronosporales</taxon>
        <taxon>Peronosporaceae</taxon>
        <taxon>Phytophthora</taxon>
    </lineage>
</organism>
<dbReference type="Proteomes" id="UP000434957">
    <property type="component" value="Unassembled WGS sequence"/>
</dbReference>
<evidence type="ECO:0000313" key="2">
    <source>
        <dbReference type="EMBL" id="KAE9341432.1"/>
    </source>
</evidence>
<dbReference type="EMBL" id="QXFT01000532">
    <property type="protein sequence ID" value="KAE9341432.1"/>
    <property type="molecule type" value="Genomic_DNA"/>
</dbReference>
<proteinExistence type="predicted"/>
<gene>
    <name evidence="2" type="ORF">PR003_g9992</name>
</gene>
<evidence type="ECO:0000313" key="3">
    <source>
        <dbReference type="Proteomes" id="UP000434957"/>
    </source>
</evidence>
<reference evidence="2 3" key="1">
    <citation type="submission" date="2018-08" db="EMBL/GenBank/DDBJ databases">
        <title>Genomic investigation of the strawberry pathogen Phytophthora fragariae indicates pathogenicity is determined by transcriptional variation in three key races.</title>
        <authorList>
            <person name="Adams T.M."/>
            <person name="Armitage A.D."/>
            <person name="Sobczyk M.K."/>
            <person name="Bates H.J."/>
            <person name="Dunwell J.M."/>
            <person name="Nellist C.F."/>
            <person name="Harrison R.J."/>
        </authorList>
    </citation>
    <scope>NUCLEOTIDE SEQUENCE [LARGE SCALE GENOMIC DNA]</scope>
    <source>
        <strain evidence="2 3">SCRP333</strain>
    </source>
</reference>
<keyword evidence="3" id="KW-1185">Reference proteome</keyword>
<feature type="region of interest" description="Disordered" evidence="1">
    <location>
        <begin position="114"/>
        <end position="145"/>
    </location>
</feature>
<sequence>MGAGGRGRRCRAFLLSKCGTGGGFSNTTYGVVGEFEGVLRDDGADNYAPNMYETTDLEVNTNGLEDEDYDDERSAWSRDEDDYNETAPVGVVNPKFGGVLPTEVGNWERSAIPGAVATDATSSANTGSAEDEGKRVDEGSALLMT</sequence>
<evidence type="ECO:0000256" key="1">
    <source>
        <dbReference type="SAM" id="MobiDB-lite"/>
    </source>
</evidence>
<name>A0A6A4FCQ0_9STRA</name>
<feature type="region of interest" description="Disordered" evidence="1">
    <location>
        <begin position="61"/>
        <end position="90"/>
    </location>
</feature>